<comment type="caution">
    <text evidence="1">The sequence shown here is derived from an EMBL/GenBank/DDBJ whole genome shotgun (WGS) entry which is preliminary data.</text>
</comment>
<evidence type="ECO:0000313" key="2">
    <source>
        <dbReference type="Proteomes" id="UP001157502"/>
    </source>
</evidence>
<accession>A0ACC2FM20</accession>
<protein>
    <submittedName>
        <fullName evidence="1">Uncharacterized protein</fullName>
    </submittedName>
</protein>
<dbReference type="Proteomes" id="UP001157502">
    <property type="component" value="Chromosome 25"/>
</dbReference>
<evidence type="ECO:0000313" key="1">
    <source>
        <dbReference type="EMBL" id="KAJ7992434.1"/>
    </source>
</evidence>
<dbReference type="EMBL" id="CM055752">
    <property type="protein sequence ID" value="KAJ7992434.1"/>
    <property type="molecule type" value="Genomic_DNA"/>
</dbReference>
<organism evidence="1 2">
    <name type="scientific">Dallia pectoralis</name>
    <name type="common">Alaska blackfish</name>
    <dbReference type="NCBI Taxonomy" id="75939"/>
    <lineage>
        <taxon>Eukaryota</taxon>
        <taxon>Metazoa</taxon>
        <taxon>Chordata</taxon>
        <taxon>Craniata</taxon>
        <taxon>Vertebrata</taxon>
        <taxon>Euteleostomi</taxon>
        <taxon>Actinopterygii</taxon>
        <taxon>Neopterygii</taxon>
        <taxon>Teleostei</taxon>
        <taxon>Protacanthopterygii</taxon>
        <taxon>Esociformes</taxon>
        <taxon>Umbridae</taxon>
        <taxon>Dallia</taxon>
    </lineage>
</organism>
<reference evidence="1" key="1">
    <citation type="submission" date="2021-05" db="EMBL/GenBank/DDBJ databases">
        <authorList>
            <person name="Pan Q."/>
            <person name="Jouanno E."/>
            <person name="Zahm M."/>
            <person name="Klopp C."/>
            <person name="Cabau C."/>
            <person name="Louis A."/>
            <person name="Berthelot C."/>
            <person name="Parey E."/>
            <person name="Roest Crollius H."/>
            <person name="Montfort J."/>
            <person name="Robinson-Rechavi M."/>
            <person name="Bouchez O."/>
            <person name="Lampietro C."/>
            <person name="Lopez Roques C."/>
            <person name="Donnadieu C."/>
            <person name="Postlethwait J."/>
            <person name="Bobe J."/>
            <person name="Dillon D."/>
            <person name="Chandos A."/>
            <person name="von Hippel F."/>
            <person name="Guiguen Y."/>
        </authorList>
    </citation>
    <scope>NUCLEOTIDE SEQUENCE</scope>
    <source>
        <strain evidence="1">YG-Jan2019</strain>
    </source>
</reference>
<feature type="non-terminal residue" evidence="1">
    <location>
        <position position="74"/>
    </location>
</feature>
<name>A0ACC2FM20_DALPE</name>
<proteinExistence type="predicted"/>
<keyword evidence="2" id="KW-1185">Reference proteome</keyword>
<gene>
    <name evidence="1" type="ORF">DPEC_G00278510</name>
</gene>
<sequence length="74" mass="8453">MSDAKILWVTLKTQEKRMDRKYIPLWQHFLLAVTFTSQLLREMLSSLAPDLFNKLAMGTSANGCQIGGHKCLKQ</sequence>